<evidence type="ECO:0000256" key="1">
    <source>
        <dbReference type="ARBA" id="ARBA00004090"/>
    </source>
</evidence>
<evidence type="ECO:0000256" key="5">
    <source>
        <dbReference type="ARBA" id="ARBA00022454"/>
    </source>
</evidence>
<evidence type="ECO:0000256" key="3">
    <source>
        <dbReference type="ARBA" id="ARBA00004604"/>
    </source>
</evidence>
<feature type="region of interest" description="Disordered" evidence="14">
    <location>
        <begin position="58"/>
        <end position="85"/>
    </location>
</feature>
<keyword evidence="10" id="KW-0175">Coiled coil</keyword>
<evidence type="ECO:0000313" key="16">
    <source>
        <dbReference type="Proteomes" id="UP001210925"/>
    </source>
</evidence>
<feature type="region of interest" description="Disordered" evidence="14">
    <location>
        <begin position="92"/>
        <end position="111"/>
    </location>
</feature>
<evidence type="ECO:0000256" key="6">
    <source>
        <dbReference type="ARBA" id="ARBA00022517"/>
    </source>
</evidence>
<keyword evidence="6 13" id="KW-0690">Ribosome biogenesis</keyword>
<dbReference type="InterPro" id="IPR026570">
    <property type="entry name" value="CCDC86"/>
</dbReference>
<accession>A0AAD5UQD9</accession>
<dbReference type="PANTHER" id="PTHR13557:SF1">
    <property type="entry name" value="COILED-COIL DOMAIN-CONTAINING PROTEIN 86"/>
    <property type="match status" value="1"/>
</dbReference>
<evidence type="ECO:0000256" key="12">
    <source>
        <dbReference type="ARBA" id="ARBA00093307"/>
    </source>
</evidence>
<keyword evidence="7 13" id="KW-0698">rRNA processing</keyword>
<comment type="subcellular location">
    <subcellularLocation>
        <location evidence="2">Chromosome</location>
    </subcellularLocation>
    <subcellularLocation>
        <location evidence="3 13">Nucleus</location>
        <location evidence="3 13">Nucleolus</location>
    </subcellularLocation>
</comment>
<keyword evidence="9" id="KW-0164">Citrullination</keyword>
<name>A0AAD5UQD9_9FUNG</name>
<keyword evidence="16" id="KW-1185">Reference proteome</keyword>
<evidence type="ECO:0000256" key="9">
    <source>
        <dbReference type="ARBA" id="ARBA00022934"/>
    </source>
</evidence>
<evidence type="ECO:0000256" key="13">
    <source>
        <dbReference type="RuleBase" id="RU363084"/>
    </source>
</evidence>
<keyword evidence="8" id="KW-0597">Phosphoprotein</keyword>
<sequence>MTAAVRGNNVSGRPWKSVQEPKRSLVKNNASKVGFKARQELLKKQNIVKQLVKEKEREKLEEKERLKKELEERKKRKLENEQKAEVVQKISAAKLKRMKKKQLRQLQKKSA</sequence>
<evidence type="ECO:0000313" key="15">
    <source>
        <dbReference type="EMBL" id="KAJ3262532.1"/>
    </source>
</evidence>
<dbReference type="GO" id="GO:0006364">
    <property type="term" value="P:rRNA processing"/>
    <property type="evidence" value="ECO:0007669"/>
    <property type="project" value="UniProtKB-UniRule"/>
</dbReference>
<reference evidence="15" key="1">
    <citation type="submission" date="2020-05" db="EMBL/GenBank/DDBJ databases">
        <title>Phylogenomic resolution of chytrid fungi.</title>
        <authorList>
            <person name="Stajich J.E."/>
            <person name="Amses K."/>
            <person name="Simmons R."/>
            <person name="Seto K."/>
            <person name="Myers J."/>
            <person name="Bonds A."/>
            <person name="Quandt C.A."/>
            <person name="Barry K."/>
            <person name="Liu P."/>
            <person name="Grigoriev I."/>
            <person name="Longcore J.E."/>
            <person name="James T.Y."/>
        </authorList>
    </citation>
    <scope>NUCLEOTIDE SEQUENCE</scope>
    <source>
        <strain evidence="15">PLAUS21</strain>
    </source>
</reference>
<comment type="caution">
    <text evidence="15">The sequence shown here is derived from an EMBL/GenBank/DDBJ whole genome shotgun (WGS) entry which is preliminary data.</text>
</comment>
<dbReference type="EMBL" id="JADGKB010000001">
    <property type="protein sequence ID" value="KAJ3262532.1"/>
    <property type="molecule type" value="Genomic_DNA"/>
</dbReference>
<comment type="similarity">
    <text evidence="4 13">Belongs to the CGR1 family.</text>
</comment>
<dbReference type="InterPro" id="IPR005579">
    <property type="entry name" value="Cgr1-like"/>
</dbReference>
<evidence type="ECO:0000256" key="4">
    <source>
        <dbReference type="ARBA" id="ARBA00007869"/>
    </source>
</evidence>
<evidence type="ECO:0000256" key="10">
    <source>
        <dbReference type="ARBA" id="ARBA00023054"/>
    </source>
</evidence>
<organism evidence="15 16">
    <name type="scientific">Boothiomyces macroporosus</name>
    <dbReference type="NCBI Taxonomy" id="261099"/>
    <lineage>
        <taxon>Eukaryota</taxon>
        <taxon>Fungi</taxon>
        <taxon>Fungi incertae sedis</taxon>
        <taxon>Chytridiomycota</taxon>
        <taxon>Chytridiomycota incertae sedis</taxon>
        <taxon>Chytridiomycetes</taxon>
        <taxon>Rhizophydiales</taxon>
        <taxon>Terramycetaceae</taxon>
        <taxon>Boothiomyces</taxon>
    </lineage>
</organism>
<evidence type="ECO:0000256" key="14">
    <source>
        <dbReference type="SAM" id="MobiDB-lite"/>
    </source>
</evidence>
<evidence type="ECO:0000256" key="7">
    <source>
        <dbReference type="ARBA" id="ARBA00022552"/>
    </source>
</evidence>
<comment type="function">
    <text evidence="1 13">Involved in nucleolar integrity and required for processing of the pre-rRNA for the 60S ribosome subunit.</text>
</comment>
<dbReference type="GO" id="GO:0005730">
    <property type="term" value="C:nucleolus"/>
    <property type="evidence" value="ECO:0007669"/>
    <property type="project" value="UniProtKB-SubCell"/>
</dbReference>
<protein>
    <recommendedName>
        <fullName evidence="13">rRNA-processing protein</fullName>
    </recommendedName>
</protein>
<dbReference type="Pfam" id="PF03879">
    <property type="entry name" value="Cgr1"/>
    <property type="match status" value="1"/>
</dbReference>
<feature type="compositionally biased region" description="Basic residues" evidence="14">
    <location>
        <begin position="94"/>
        <end position="111"/>
    </location>
</feature>
<dbReference type="Proteomes" id="UP001210925">
    <property type="component" value="Unassembled WGS sequence"/>
</dbReference>
<feature type="region of interest" description="Disordered" evidence="14">
    <location>
        <begin position="1"/>
        <end position="23"/>
    </location>
</feature>
<dbReference type="PANTHER" id="PTHR13557">
    <property type="entry name" value="COILED-COIL DOMAIN-CONTAINING PROTEIN 86"/>
    <property type="match status" value="1"/>
</dbReference>
<evidence type="ECO:0000256" key="11">
    <source>
        <dbReference type="ARBA" id="ARBA00023242"/>
    </source>
</evidence>
<dbReference type="GO" id="GO:0005694">
    <property type="term" value="C:chromosome"/>
    <property type="evidence" value="ECO:0007669"/>
    <property type="project" value="UniProtKB-SubCell"/>
</dbReference>
<proteinExistence type="inferred from homology"/>
<dbReference type="AlphaFoldDB" id="A0AAD5UQD9"/>
<keyword evidence="11 13" id="KW-0539">Nucleus</keyword>
<evidence type="ECO:0000256" key="8">
    <source>
        <dbReference type="ARBA" id="ARBA00022553"/>
    </source>
</evidence>
<evidence type="ECO:0000256" key="2">
    <source>
        <dbReference type="ARBA" id="ARBA00004286"/>
    </source>
</evidence>
<comment type="function">
    <text evidence="12">Required for proper chromosome segregation during mitosis and error-free mitotic progression.</text>
</comment>
<keyword evidence="5" id="KW-0158">Chromosome</keyword>
<gene>
    <name evidence="15" type="ORF">HK103_000061</name>
</gene>